<dbReference type="Proteomes" id="UP000828390">
    <property type="component" value="Unassembled WGS sequence"/>
</dbReference>
<evidence type="ECO:0000313" key="4">
    <source>
        <dbReference type="EMBL" id="KAH3754752.1"/>
    </source>
</evidence>
<dbReference type="GO" id="GO:0005581">
    <property type="term" value="C:collagen trimer"/>
    <property type="evidence" value="ECO:0007669"/>
    <property type="project" value="UniProtKB-KW"/>
</dbReference>
<dbReference type="InterPro" id="IPR001073">
    <property type="entry name" value="C1q_dom"/>
</dbReference>
<comment type="subcellular location">
    <subcellularLocation>
        <location evidence="1">Secreted</location>
    </subcellularLocation>
</comment>
<dbReference type="InterPro" id="IPR008983">
    <property type="entry name" value="Tumour_necrosis_fac-like_dom"/>
</dbReference>
<dbReference type="PANTHER" id="PTHR15427">
    <property type="entry name" value="EMILIN ELASTIN MICROFIBRIL INTERFACE-LOCATED PROTEIN ELASTIN MICROFIBRIL INTERFACER"/>
    <property type="match status" value="1"/>
</dbReference>
<dbReference type="PROSITE" id="PS50871">
    <property type="entry name" value="C1Q"/>
    <property type="match status" value="1"/>
</dbReference>
<evidence type="ECO:0000256" key="2">
    <source>
        <dbReference type="ARBA" id="ARBA00022525"/>
    </source>
</evidence>
<keyword evidence="5" id="KW-1185">Reference proteome</keyword>
<dbReference type="InterPro" id="IPR050392">
    <property type="entry name" value="Collagen/C1q_domain"/>
</dbReference>
<dbReference type="PANTHER" id="PTHR15427:SF33">
    <property type="entry name" value="COLLAGEN IV NC1 DOMAIN-CONTAINING PROTEIN"/>
    <property type="match status" value="1"/>
</dbReference>
<accession>A0A9D4IC73</accession>
<reference evidence="4" key="1">
    <citation type="journal article" date="2019" name="bioRxiv">
        <title>The Genome of the Zebra Mussel, Dreissena polymorpha: A Resource for Invasive Species Research.</title>
        <authorList>
            <person name="McCartney M.A."/>
            <person name="Auch B."/>
            <person name="Kono T."/>
            <person name="Mallez S."/>
            <person name="Zhang Y."/>
            <person name="Obille A."/>
            <person name="Becker A."/>
            <person name="Abrahante J.E."/>
            <person name="Garbe J."/>
            <person name="Badalamenti J.P."/>
            <person name="Herman A."/>
            <person name="Mangelson H."/>
            <person name="Liachko I."/>
            <person name="Sullivan S."/>
            <person name="Sone E.D."/>
            <person name="Koren S."/>
            <person name="Silverstein K.A.T."/>
            <person name="Beckman K.B."/>
            <person name="Gohl D.M."/>
        </authorList>
    </citation>
    <scope>NUCLEOTIDE SEQUENCE</scope>
    <source>
        <strain evidence="4">Duluth1</strain>
        <tissue evidence="4">Whole animal</tissue>
    </source>
</reference>
<organism evidence="4 5">
    <name type="scientific">Dreissena polymorpha</name>
    <name type="common">Zebra mussel</name>
    <name type="synonym">Mytilus polymorpha</name>
    <dbReference type="NCBI Taxonomy" id="45954"/>
    <lineage>
        <taxon>Eukaryota</taxon>
        <taxon>Metazoa</taxon>
        <taxon>Spiralia</taxon>
        <taxon>Lophotrochozoa</taxon>
        <taxon>Mollusca</taxon>
        <taxon>Bivalvia</taxon>
        <taxon>Autobranchia</taxon>
        <taxon>Heteroconchia</taxon>
        <taxon>Euheterodonta</taxon>
        <taxon>Imparidentia</taxon>
        <taxon>Neoheterodontei</taxon>
        <taxon>Myida</taxon>
        <taxon>Dreissenoidea</taxon>
        <taxon>Dreissenidae</taxon>
        <taxon>Dreissena</taxon>
    </lineage>
</organism>
<evidence type="ECO:0000259" key="3">
    <source>
        <dbReference type="PROSITE" id="PS50871"/>
    </source>
</evidence>
<evidence type="ECO:0000256" key="1">
    <source>
        <dbReference type="ARBA" id="ARBA00004613"/>
    </source>
</evidence>
<reference evidence="4" key="2">
    <citation type="submission" date="2020-11" db="EMBL/GenBank/DDBJ databases">
        <authorList>
            <person name="McCartney M.A."/>
            <person name="Auch B."/>
            <person name="Kono T."/>
            <person name="Mallez S."/>
            <person name="Becker A."/>
            <person name="Gohl D.M."/>
            <person name="Silverstein K.A.T."/>
            <person name="Koren S."/>
            <person name="Bechman K.B."/>
            <person name="Herman A."/>
            <person name="Abrahante J.E."/>
            <person name="Garbe J."/>
        </authorList>
    </citation>
    <scope>NUCLEOTIDE SEQUENCE</scope>
    <source>
        <strain evidence="4">Duluth1</strain>
        <tissue evidence="4">Whole animal</tissue>
    </source>
</reference>
<keyword evidence="2" id="KW-0964">Secreted</keyword>
<dbReference type="AlphaFoldDB" id="A0A9D4IC73"/>
<gene>
    <name evidence="4" type="ORF">DPMN_189433</name>
</gene>
<proteinExistence type="predicted"/>
<feature type="domain" description="C1q" evidence="3">
    <location>
        <begin position="26"/>
        <end position="177"/>
    </location>
</feature>
<dbReference type="EMBL" id="JAIWYP010000010">
    <property type="protein sequence ID" value="KAH3754752.1"/>
    <property type="molecule type" value="Genomic_DNA"/>
</dbReference>
<dbReference type="Pfam" id="PF00386">
    <property type="entry name" value="C1q"/>
    <property type="match status" value="1"/>
</dbReference>
<dbReference type="SMART" id="SM00110">
    <property type="entry name" value="C1Q"/>
    <property type="match status" value="1"/>
</dbReference>
<evidence type="ECO:0000313" key="5">
    <source>
        <dbReference type="Proteomes" id="UP000828390"/>
    </source>
</evidence>
<sequence length="177" mass="20273">MKCAPFKCLQNKYRILQSSCLKLYFKKLSHIDFIYSLKGNDVAFNAHGLYVFSKYVKSFQTVIYKTTNAYNASTGHFTAPVDGIYFFTVQICSQYNHGLFFYLEKGYADMDGATRLKAANQYSSNDAACTSSSTSVKLNRNEHVWVLMDRIYTGSTIYKQDPYAWNTFTGTFIKELS</sequence>
<dbReference type="SUPFAM" id="SSF49842">
    <property type="entry name" value="TNF-like"/>
    <property type="match status" value="1"/>
</dbReference>
<name>A0A9D4IC73_DREPO</name>
<dbReference type="Gene3D" id="2.60.120.40">
    <property type="match status" value="1"/>
</dbReference>
<comment type="caution">
    <text evidence="4">The sequence shown here is derived from an EMBL/GenBank/DDBJ whole genome shotgun (WGS) entry which is preliminary data.</text>
</comment>
<protein>
    <recommendedName>
        <fullName evidence="3">C1q domain-containing protein</fullName>
    </recommendedName>
</protein>